<sequence length="73" mass="7838">MEDSWLIIPGEGKGIGSKVILGEGKLRFLNQAGGGQQVGLVLCPGEKAKIHRCQLLVSGYHRILVFPVTVLVL</sequence>
<accession>A0A484N6N0</accession>
<reference evidence="1 2" key="1">
    <citation type="submission" date="2018-04" db="EMBL/GenBank/DDBJ databases">
        <authorList>
            <person name="Vogel A."/>
        </authorList>
    </citation>
    <scope>NUCLEOTIDE SEQUENCE [LARGE SCALE GENOMIC DNA]</scope>
</reference>
<evidence type="ECO:0000313" key="2">
    <source>
        <dbReference type="Proteomes" id="UP000595140"/>
    </source>
</evidence>
<evidence type="ECO:0000313" key="1">
    <source>
        <dbReference type="EMBL" id="VFQ96710.1"/>
    </source>
</evidence>
<organism evidence="1 2">
    <name type="scientific">Cuscuta campestris</name>
    <dbReference type="NCBI Taxonomy" id="132261"/>
    <lineage>
        <taxon>Eukaryota</taxon>
        <taxon>Viridiplantae</taxon>
        <taxon>Streptophyta</taxon>
        <taxon>Embryophyta</taxon>
        <taxon>Tracheophyta</taxon>
        <taxon>Spermatophyta</taxon>
        <taxon>Magnoliopsida</taxon>
        <taxon>eudicotyledons</taxon>
        <taxon>Gunneridae</taxon>
        <taxon>Pentapetalae</taxon>
        <taxon>asterids</taxon>
        <taxon>lamiids</taxon>
        <taxon>Solanales</taxon>
        <taxon>Convolvulaceae</taxon>
        <taxon>Cuscuteae</taxon>
        <taxon>Cuscuta</taxon>
        <taxon>Cuscuta subgen. Grammica</taxon>
        <taxon>Cuscuta sect. Cleistogrammica</taxon>
    </lineage>
</organism>
<name>A0A484N6N0_9ASTE</name>
<protein>
    <submittedName>
        <fullName evidence="1">Uncharacterized protein</fullName>
    </submittedName>
</protein>
<keyword evidence="2" id="KW-1185">Reference proteome</keyword>
<dbReference type="EMBL" id="OOIL02006230">
    <property type="protein sequence ID" value="VFQ96710.1"/>
    <property type="molecule type" value="Genomic_DNA"/>
</dbReference>
<dbReference type="Proteomes" id="UP000595140">
    <property type="component" value="Unassembled WGS sequence"/>
</dbReference>
<dbReference type="AlphaFoldDB" id="A0A484N6N0"/>
<gene>
    <name evidence="1" type="ORF">CCAM_LOCUS38486</name>
</gene>
<proteinExistence type="predicted"/>